<accession>A0AAV5UPB5</accession>
<dbReference type="AlphaFoldDB" id="A0AAV5UPB5"/>
<name>A0AAV5UPB5_9BILA</name>
<feature type="non-terminal residue" evidence="2">
    <location>
        <position position="142"/>
    </location>
</feature>
<dbReference type="EMBL" id="BTSY01000001">
    <property type="protein sequence ID" value="GMT08911.1"/>
    <property type="molecule type" value="Genomic_DNA"/>
</dbReference>
<comment type="caution">
    <text evidence="2">The sequence shown here is derived from an EMBL/GenBank/DDBJ whole genome shotgun (WGS) entry which is preliminary data.</text>
</comment>
<feature type="region of interest" description="Disordered" evidence="1">
    <location>
        <begin position="118"/>
        <end position="142"/>
    </location>
</feature>
<proteinExistence type="predicted"/>
<evidence type="ECO:0000313" key="3">
    <source>
        <dbReference type="Proteomes" id="UP001432322"/>
    </source>
</evidence>
<reference evidence="2" key="1">
    <citation type="submission" date="2023-10" db="EMBL/GenBank/DDBJ databases">
        <title>Genome assembly of Pristionchus species.</title>
        <authorList>
            <person name="Yoshida K."/>
            <person name="Sommer R.J."/>
        </authorList>
    </citation>
    <scope>NUCLEOTIDE SEQUENCE</scope>
    <source>
        <strain evidence="2">RS5133</strain>
    </source>
</reference>
<evidence type="ECO:0000256" key="1">
    <source>
        <dbReference type="SAM" id="MobiDB-lite"/>
    </source>
</evidence>
<dbReference type="Proteomes" id="UP001432322">
    <property type="component" value="Unassembled WGS sequence"/>
</dbReference>
<gene>
    <name evidence="2" type="ORF">PFISCL1PPCAC_208</name>
</gene>
<keyword evidence="3" id="KW-1185">Reference proteome</keyword>
<organism evidence="2 3">
    <name type="scientific">Pristionchus fissidentatus</name>
    <dbReference type="NCBI Taxonomy" id="1538716"/>
    <lineage>
        <taxon>Eukaryota</taxon>
        <taxon>Metazoa</taxon>
        <taxon>Ecdysozoa</taxon>
        <taxon>Nematoda</taxon>
        <taxon>Chromadorea</taxon>
        <taxon>Rhabditida</taxon>
        <taxon>Rhabditina</taxon>
        <taxon>Diplogasteromorpha</taxon>
        <taxon>Diplogasteroidea</taxon>
        <taxon>Neodiplogasteridae</taxon>
        <taxon>Pristionchus</taxon>
    </lineage>
</organism>
<sequence length="142" mass="15119">MFEGRMKGEGGDETHGDEWCLQKSIGELEGMHSSSFATETLNWCSLAPHATESTRRFELGALVGEKAGGHVVEVLGFGGGAGTGAGAQGGFGSAGHEQPVYGKEETYVFRAVDVGTDDRCGQHQEEDGEEGEKKREGAHRYL</sequence>
<evidence type="ECO:0000313" key="2">
    <source>
        <dbReference type="EMBL" id="GMT08911.1"/>
    </source>
</evidence>
<protein>
    <submittedName>
        <fullName evidence="2">Uncharacterized protein</fullName>
    </submittedName>
</protein>